<name>A0ABX3ARQ7_ALILO</name>
<accession>A0ABX3ARQ7</accession>
<sequence>MSVQKFDDSIINSEAKESAKSLYDSYCLTQEQLANLPAKFKKDFETVRFNMFKEIHHQKTSNPLFRKLNNTNDALVIYWLSSIKKIASLFISLNDIPKFNGITKEELKEIANLNYNVDSLKELERILALKGIIFVIEPSLPSLKTDGAVYKLSSGNPVIALSLRHKRLDNFWFTLMHELSHIFLHYDKFDSYIIDDIEDIETHKTELIELEANKLANDLLIPRNIWRTCLARRDLKSESIIAFSKIHNIHPSIIAGRICLDNKECYKKFSKILNEIDTREILIHE</sequence>
<protein>
    <recommendedName>
        <fullName evidence="1">IrrE N-terminal-like domain-containing protein</fullName>
    </recommendedName>
</protein>
<dbReference type="EMBL" id="AJYJ02000123">
    <property type="protein sequence ID" value="OEF10832.1"/>
    <property type="molecule type" value="Genomic_DNA"/>
</dbReference>
<evidence type="ECO:0000313" key="3">
    <source>
        <dbReference type="Proteomes" id="UP000095059"/>
    </source>
</evidence>
<reference evidence="2 3" key="1">
    <citation type="journal article" date="2012" name="Science">
        <title>Ecological populations of bacteria act as socially cohesive units of antibiotic production and resistance.</title>
        <authorList>
            <person name="Cordero O.X."/>
            <person name="Wildschutte H."/>
            <person name="Kirkup B."/>
            <person name="Proehl S."/>
            <person name="Ngo L."/>
            <person name="Hussain F."/>
            <person name="Le Roux F."/>
            <person name="Mincer T."/>
            <person name="Polz M.F."/>
        </authorList>
    </citation>
    <scope>NUCLEOTIDE SEQUENCE [LARGE SCALE GENOMIC DNA]</scope>
    <source>
        <strain evidence="2 3">5S-186</strain>
    </source>
</reference>
<feature type="domain" description="IrrE N-terminal-like" evidence="1">
    <location>
        <begin position="135"/>
        <end position="238"/>
    </location>
</feature>
<proteinExistence type="predicted"/>
<dbReference type="Proteomes" id="UP000095059">
    <property type="component" value="Unassembled WGS sequence"/>
</dbReference>
<dbReference type="Gene3D" id="1.10.10.2910">
    <property type="match status" value="1"/>
</dbReference>
<comment type="caution">
    <text evidence="2">The sequence shown here is derived from an EMBL/GenBank/DDBJ whole genome shotgun (WGS) entry which is preliminary data.</text>
</comment>
<evidence type="ECO:0000313" key="2">
    <source>
        <dbReference type="EMBL" id="OEF10832.1"/>
    </source>
</evidence>
<dbReference type="RefSeq" id="WP_017022970.1">
    <property type="nucleotide sequence ID" value="NZ_AJYJ02000123.1"/>
</dbReference>
<organism evidence="2 3">
    <name type="scientific">Aliivibrio logei 5S-186</name>
    <dbReference type="NCBI Taxonomy" id="626086"/>
    <lineage>
        <taxon>Bacteria</taxon>
        <taxon>Pseudomonadati</taxon>
        <taxon>Pseudomonadota</taxon>
        <taxon>Gammaproteobacteria</taxon>
        <taxon>Vibrionales</taxon>
        <taxon>Vibrionaceae</taxon>
        <taxon>Aliivibrio</taxon>
    </lineage>
</organism>
<dbReference type="Pfam" id="PF06114">
    <property type="entry name" value="Peptidase_M78"/>
    <property type="match status" value="1"/>
</dbReference>
<evidence type="ECO:0000259" key="1">
    <source>
        <dbReference type="Pfam" id="PF06114"/>
    </source>
</evidence>
<dbReference type="InterPro" id="IPR010359">
    <property type="entry name" value="IrrE_HExxH"/>
</dbReference>
<keyword evidence="3" id="KW-1185">Reference proteome</keyword>
<gene>
    <name evidence="2" type="ORF">A1Q5_01505</name>
</gene>